<gene>
    <name evidence="2" type="ORF">XBKB1_4270012</name>
</gene>
<dbReference type="Pfam" id="PF09933">
    <property type="entry name" value="DUF2165"/>
    <property type="match status" value="1"/>
</dbReference>
<protein>
    <submittedName>
        <fullName evidence="2">Uncharacterized protein</fullName>
    </submittedName>
</protein>
<dbReference type="InterPro" id="IPR018681">
    <property type="entry name" value="DUF2165_transmembrane"/>
</dbReference>
<feature type="transmembrane region" description="Helical" evidence="1">
    <location>
        <begin position="71"/>
        <end position="95"/>
    </location>
</feature>
<evidence type="ECO:0000313" key="2">
    <source>
        <dbReference type="EMBL" id="CDH25938.1"/>
    </source>
</evidence>
<keyword evidence="1" id="KW-0472">Membrane</keyword>
<dbReference type="Proteomes" id="UP000028493">
    <property type="component" value="Unassembled WGS sequence"/>
</dbReference>
<reference evidence="2" key="1">
    <citation type="submission" date="2013-07" db="EMBL/GenBank/DDBJ databases">
        <title>Sub-species coevolution in mutualistic symbiosis.</title>
        <authorList>
            <person name="Murfin K."/>
            <person name="Klassen J."/>
            <person name="Lee M."/>
            <person name="Forst S."/>
            <person name="Stock P."/>
            <person name="Goodrich-Blair H."/>
        </authorList>
    </citation>
    <scope>NUCLEOTIDE SEQUENCE [LARGE SCALE GENOMIC DNA]</scope>
    <source>
        <strain evidence="2">Kraussei Becker Underwood</strain>
    </source>
</reference>
<name>A0A077PXK6_XENBV</name>
<keyword evidence="1" id="KW-0812">Transmembrane</keyword>
<proteinExistence type="predicted"/>
<keyword evidence="1" id="KW-1133">Transmembrane helix</keyword>
<dbReference type="EMBL" id="CBSZ010000365">
    <property type="protein sequence ID" value="CDH25938.1"/>
    <property type="molecule type" value="Genomic_DNA"/>
</dbReference>
<evidence type="ECO:0000256" key="1">
    <source>
        <dbReference type="SAM" id="Phobius"/>
    </source>
</evidence>
<dbReference type="HOGENOM" id="CLU_1748952_0_0_6"/>
<organism evidence="2">
    <name type="scientific">Xenorhabdus bovienii str. kraussei Becker Underwood</name>
    <dbReference type="NCBI Taxonomy" id="1398204"/>
    <lineage>
        <taxon>Bacteria</taxon>
        <taxon>Pseudomonadati</taxon>
        <taxon>Pseudomonadota</taxon>
        <taxon>Gammaproteobacteria</taxon>
        <taxon>Enterobacterales</taxon>
        <taxon>Morganellaceae</taxon>
        <taxon>Xenorhabdus</taxon>
    </lineage>
</organism>
<sequence>MDPVTGIALFKALHAFGIAGWATIGMINNVQSFTVTTSTVGRMMSMTLLKQEPPVNTPLLRRATTSRAIHSAALAVIVILQALTAIAMWSGGYLLLTTAASHPDTLLWLNVGIALLRAHSCCYWVDCGMATGYAKKACNLHTSLSSSGR</sequence>
<comment type="caution">
    <text evidence="2">The sequence shown here is derived from an EMBL/GenBank/DDBJ whole genome shotgun (WGS) entry which is preliminary data.</text>
</comment>
<accession>A0A077PXK6</accession>
<dbReference type="AlphaFoldDB" id="A0A077PXK6"/>
<feature type="transmembrane region" description="Helical" evidence="1">
    <location>
        <begin position="107"/>
        <end position="125"/>
    </location>
</feature>